<evidence type="ECO:0000313" key="4">
    <source>
        <dbReference type="Proteomes" id="UP000251281"/>
    </source>
</evidence>
<dbReference type="InterPro" id="IPR028098">
    <property type="entry name" value="Glyco_trans_4-like_N"/>
</dbReference>
<dbReference type="Pfam" id="PF00534">
    <property type="entry name" value="Glycos_transf_1"/>
    <property type="match status" value="1"/>
</dbReference>
<dbReference type="InterPro" id="IPR001296">
    <property type="entry name" value="Glyco_trans_1"/>
</dbReference>
<feature type="domain" description="Glycosyltransferase subfamily 4-like N-terminal" evidence="2">
    <location>
        <begin position="16"/>
        <end position="176"/>
    </location>
</feature>
<evidence type="ECO:0000313" key="3">
    <source>
        <dbReference type="EMBL" id="RAW56735.1"/>
    </source>
</evidence>
<name>A0A329U5P9_9FIRM</name>
<dbReference type="InterPro" id="IPR050194">
    <property type="entry name" value="Glycosyltransferase_grp1"/>
</dbReference>
<keyword evidence="3" id="KW-0808">Transferase</keyword>
<dbReference type="Proteomes" id="UP000251281">
    <property type="component" value="Unassembled WGS sequence"/>
</dbReference>
<dbReference type="RefSeq" id="WP_112091287.1">
    <property type="nucleotide sequence ID" value="NZ_PRLD01000009.1"/>
</dbReference>
<evidence type="ECO:0000259" key="1">
    <source>
        <dbReference type="Pfam" id="PF00534"/>
    </source>
</evidence>
<proteinExistence type="predicted"/>
<feature type="domain" description="Glycosyl transferase family 1" evidence="1">
    <location>
        <begin position="182"/>
        <end position="318"/>
    </location>
</feature>
<gene>
    <name evidence="3" type="ORF">C4N24_09945</name>
</gene>
<dbReference type="AlphaFoldDB" id="A0A329U5P9"/>
<dbReference type="PANTHER" id="PTHR45947:SF15">
    <property type="entry name" value="TEICHURONIC ACID BIOSYNTHESIS GLYCOSYLTRANSFERASE TUAC-RELATED"/>
    <property type="match status" value="1"/>
</dbReference>
<accession>A0A329U5P9</accession>
<dbReference type="EMBL" id="PRLD01000009">
    <property type="protein sequence ID" value="RAW56735.1"/>
    <property type="molecule type" value="Genomic_DNA"/>
</dbReference>
<dbReference type="PANTHER" id="PTHR45947">
    <property type="entry name" value="SULFOQUINOVOSYL TRANSFERASE SQD2"/>
    <property type="match status" value="1"/>
</dbReference>
<comment type="caution">
    <text evidence="3">The sequence shown here is derived from an EMBL/GenBank/DDBJ whole genome shotgun (WGS) entry which is preliminary data.</text>
</comment>
<sequence length="363" mass="41004">MAEKKKILYIVEAMGGGVFTYIVDLANELVNKYDMYIAYAVRKQTPKNYKDYFDKRIHLIEVKNFGRAINPTKDIAAFFEVKKIAAEVKPDVIHLHSSKAGAIGRVAFNGKIPMFYTPHGYSFLMENYNPTKRRVFKLIESVCAKRNCTTISCSVGEHQETLKLTKNAAYVNNGINMGELQEIVDQTEKVEHPFTVFTLGRICYQKNPTLFNAIAESLPDVRFVWIGDGELREELKSKNIEISGWVDRTTAIKYAVNADVFLLPSRWEGLPISLLESMYMKKVCVVSNVIGNRDVIHNGENGFVCSNADEFVKAIKEAQNGADGFTERAYQDVLNMYNTKAMAKQYSEKYDKAINTPGGDSMS</sequence>
<evidence type="ECO:0000259" key="2">
    <source>
        <dbReference type="Pfam" id="PF13439"/>
    </source>
</evidence>
<dbReference type="Gene3D" id="3.40.50.2000">
    <property type="entry name" value="Glycogen Phosphorylase B"/>
    <property type="match status" value="2"/>
</dbReference>
<reference evidence="3 4" key="1">
    <citation type="submission" date="2018-02" db="EMBL/GenBank/DDBJ databases">
        <title>Complete genome sequencing of Faecalibacterium prausnitzii strains isolated from the human gut.</title>
        <authorList>
            <person name="Fitzgerald B.C."/>
            <person name="Shkoporov A.N."/>
            <person name="Ross P.R."/>
            <person name="Hill C."/>
        </authorList>
    </citation>
    <scope>NUCLEOTIDE SEQUENCE [LARGE SCALE GENOMIC DNA]</scope>
    <source>
        <strain evidence="3 4">APC923/51-1</strain>
    </source>
</reference>
<dbReference type="SUPFAM" id="SSF53756">
    <property type="entry name" value="UDP-Glycosyltransferase/glycogen phosphorylase"/>
    <property type="match status" value="1"/>
</dbReference>
<protein>
    <submittedName>
        <fullName evidence="3">Glycosyl transferase</fullName>
    </submittedName>
</protein>
<dbReference type="GO" id="GO:0016757">
    <property type="term" value="F:glycosyltransferase activity"/>
    <property type="evidence" value="ECO:0007669"/>
    <property type="project" value="TreeGrafter"/>
</dbReference>
<organism evidence="3 4">
    <name type="scientific">Faecalibacterium prausnitzii</name>
    <dbReference type="NCBI Taxonomy" id="853"/>
    <lineage>
        <taxon>Bacteria</taxon>
        <taxon>Bacillati</taxon>
        <taxon>Bacillota</taxon>
        <taxon>Clostridia</taxon>
        <taxon>Eubacteriales</taxon>
        <taxon>Oscillospiraceae</taxon>
        <taxon>Faecalibacterium</taxon>
    </lineage>
</organism>
<dbReference type="Pfam" id="PF13439">
    <property type="entry name" value="Glyco_transf_4"/>
    <property type="match status" value="1"/>
</dbReference>